<evidence type="ECO:0000256" key="6">
    <source>
        <dbReference type="ARBA" id="ARBA00022777"/>
    </source>
</evidence>
<dbReference type="Pfam" id="PF08448">
    <property type="entry name" value="PAS_4"/>
    <property type="match status" value="1"/>
</dbReference>
<gene>
    <name evidence="9" type="ORF">RMR22_26360</name>
    <name evidence="10" type="ORF">RMS29_27265</name>
</gene>
<comment type="catalytic activity">
    <reaction evidence="1">
        <text>ATP + protein L-histidine = ADP + protein N-phospho-L-histidine.</text>
        <dbReference type="EC" id="2.7.13.3"/>
    </reaction>
</comment>
<organism evidence="9">
    <name type="scientific">Agrobacterium rosae</name>
    <dbReference type="NCBI Taxonomy" id="1972867"/>
    <lineage>
        <taxon>Bacteria</taxon>
        <taxon>Pseudomonadati</taxon>
        <taxon>Pseudomonadota</taxon>
        <taxon>Alphaproteobacteria</taxon>
        <taxon>Hyphomicrobiales</taxon>
        <taxon>Rhizobiaceae</taxon>
        <taxon>Rhizobium/Agrobacterium group</taxon>
        <taxon>Agrobacterium</taxon>
    </lineage>
</organism>
<dbReference type="InterPro" id="IPR013656">
    <property type="entry name" value="PAS_4"/>
</dbReference>
<evidence type="ECO:0000259" key="8">
    <source>
        <dbReference type="SMART" id="SM00911"/>
    </source>
</evidence>
<evidence type="ECO:0000256" key="1">
    <source>
        <dbReference type="ARBA" id="ARBA00000085"/>
    </source>
</evidence>
<dbReference type="SMART" id="SM00911">
    <property type="entry name" value="HWE_HK"/>
    <property type="match status" value="1"/>
</dbReference>
<evidence type="ECO:0000256" key="7">
    <source>
        <dbReference type="ARBA" id="ARBA00022840"/>
    </source>
</evidence>
<dbReference type="PANTHER" id="PTHR41523">
    <property type="entry name" value="TWO-COMPONENT SYSTEM SENSOR PROTEIN"/>
    <property type="match status" value="1"/>
</dbReference>
<evidence type="ECO:0000313" key="11">
    <source>
        <dbReference type="Proteomes" id="UP001277561"/>
    </source>
</evidence>
<dbReference type="EMBL" id="JAVRAF010000028">
    <property type="protein sequence ID" value="MDX8305756.1"/>
    <property type="molecule type" value="Genomic_DNA"/>
</dbReference>
<keyword evidence="7" id="KW-0067">ATP-binding</keyword>
<evidence type="ECO:0000256" key="5">
    <source>
        <dbReference type="ARBA" id="ARBA00022741"/>
    </source>
</evidence>
<dbReference type="GO" id="GO:0004673">
    <property type="term" value="F:protein histidine kinase activity"/>
    <property type="evidence" value="ECO:0007669"/>
    <property type="project" value="UniProtKB-EC"/>
</dbReference>
<dbReference type="GO" id="GO:0005524">
    <property type="term" value="F:ATP binding"/>
    <property type="evidence" value="ECO:0007669"/>
    <property type="project" value="UniProtKB-KW"/>
</dbReference>
<comment type="caution">
    <text evidence="9">The sequence shown here is derived from an EMBL/GenBank/DDBJ whole genome shotgun (WGS) entry which is preliminary data.</text>
</comment>
<dbReference type="EMBL" id="JAVRAD010000027">
    <property type="protein sequence ID" value="MDX8332902.1"/>
    <property type="molecule type" value="Genomic_DNA"/>
</dbReference>
<evidence type="ECO:0000256" key="2">
    <source>
        <dbReference type="ARBA" id="ARBA00012438"/>
    </source>
</evidence>
<dbReference type="RefSeq" id="WP_320188927.1">
    <property type="nucleotide sequence ID" value="NZ_CP192765.1"/>
</dbReference>
<dbReference type="EC" id="2.7.13.3" evidence="2"/>
<keyword evidence="4" id="KW-0808">Transferase</keyword>
<dbReference type="SUPFAM" id="SSF55785">
    <property type="entry name" value="PYP-like sensor domain (PAS domain)"/>
    <property type="match status" value="1"/>
</dbReference>
<dbReference type="Pfam" id="PF07536">
    <property type="entry name" value="HWE_HK"/>
    <property type="match status" value="1"/>
</dbReference>
<protein>
    <recommendedName>
        <fullName evidence="2">histidine kinase</fullName>
        <ecNumber evidence="2">2.7.13.3</ecNumber>
    </recommendedName>
</protein>
<name>A0AAW9FRF9_9HYPH</name>
<dbReference type="InterPro" id="IPR035965">
    <property type="entry name" value="PAS-like_dom_sf"/>
</dbReference>
<evidence type="ECO:0000313" key="10">
    <source>
        <dbReference type="EMBL" id="MDX8332902.1"/>
    </source>
</evidence>
<accession>A0AAW9FRF9</accession>
<feature type="domain" description="Signal transduction histidine kinase HWE region" evidence="8">
    <location>
        <begin position="204"/>
        <end position="284"/>
    </location>
</feature>
<dbReference type="PANTHER" id="PTHR41523:SF7">
    <property type="entry name" value="HISTIDINE KINASE"/>
    <property type="match status" value="1"/>
</dbReference>
<proteinExistence type="predicted"/>
<reference evidence="9 11" key="1">
    <citation type="journal article" date="2023" name="Phytobiomes J">
        <title>Deciphering the key players within the bacterial microbiota associated with aerial crown gall tumors on rhododendron: Insights into the gallobiome.</title>
        <authorList>
            <person name="Kuzmanovic N."/>
            <person name="Nesme J."/>
            <person name="Wolf J."/>
            <person name="Neumann-Schaal M."/>
            <person name="Petersen J."/>
            <person name="Fernandez-Gnecco G."/>
            <person name="Sproeer C."/>
            <person name="Bunk B."/>
            <person name="Overmann J."/>
            <person name="Sorensen S.J."/>
            <person name="Idczak E."/>
            <person name="Smalla K."/>
        </authorList>
    </citation>
    <scope>NUCLEOTIDE SEQUENCE</scope>
    <source>
        <strain evidence="9">Rho-11.1</strain>
        <strain evidence="11">rho-14.1</strain>
        <strain evidence="10">Rho-14.1</strain>
    </source>
</reference>
<keyword evidence="3" id="KW-0597">Phosphoprotein</keyword>
<dbReference type="InterPro" id="IPR011102">
    <property type="entry name" value="Sig_transdc_His_kinase_HWE"/>
</dbReference>
<keyword evidence="11" id="KW-1185">Reference proteome</keyword>
<dbReference type="AlphaFoldDB" id="A0AAW9FRF9"/>
<keyword evidence="6 9" id="KW-0418">Kinase</keyword>
<dbReference type="Proteomes" id="UP001277561">
    <property type="component" value="Unassembled WGS sequence"/>
</dbReference>
<evidence type="ECO:0000313" key="9">
    <source>
        <dbReference type="EMBL" id="MDX8305756.1"/>
    </source>
</evidence>
<sequence length="399" mass="44518">MREAIKTEQIWKNVGGSHQAQFLSSGGHMAEAILAFDWAGTSIGPISAWPQSLRSVVEMAVLNKQAICMFWGRDLNMIYNDAYMPILADKETHALGAPFEEIWSDVWHDIAPIVQDALSGKGIWHENLPLRMMRKGIPEETFWSFSYSPLYNDDGSVAGLINITTETTRTVQNQALLEKTINDAQYQIEIQNKLDRQQRVIQREMAHRIKNILSMTMAVMSQTMRHSVSMKDASETITKRITALSNAQDVLTNAQFDDADVETLIKEVLRPHLGTGRIQVTGPGVVIPAQAALGMALAIHELATNATKYGSLSNDDGRVNLHWNTDKENSFFMEWQETGGPVVTAPTRVGFGSRLMSRIVPGYFGGTGESHYEPSGFRYVLNGFIKSELPNETNRRTDS</sequence>
<keyword evidence="5" id="KW-0547">Nucleotide-binding</keyword>
<dbReference type="Gene3D" id="3.30.450.20">
    <property type="entry name" value="PAS domain"/>
    <property type="match status" value="1"/>
</dbReference>
<evidence type="ECO:0000256" key="4">
    <source>
        <dbReference type="ARBA" id="ARBA00022679"/>
    </source>
</evidence>
<evidence type="ECO:0000256" key="3">
    <source>
        <dbReference type="ARBA" id="ARBA00022553"/>
    </source>
</evidence>